<comment type="caution">
    <text evidence="2">The sequence shown here is derived from an EMBL/GenBank/DDBJ whole genome shotgun (WGS) entry which is preliminary data.</text>
</comment>
<dbReference type="Proteomes" id="UP000189739">
    <property type="component" value="Unassembled WGS sequence"/>
</dbReference>
<keyword evidence="3" id="KW-1185">Reference proteome</keyword>
<gene>
    <name evidence="2" type="ORF">BC343_17555</name>
</gene>
<dbReference type="STRING" id="1792845.BC343_17555"/>
<reference evidence="2 3" key="1">
    <citation type="submission" date="2016-07" db="EMBL/GenBank/DDBJ databases">
        <title>Genomic analysis of zinc-resistant bacterium Mucilaginibacter pedocola TBZ30.</title>
        <authorList>
            <person name="Huang J."/>
            <person name="Tang J."/>
        </authorList>
    </citation>
    <scope>NUCLEOTIDE SEQUENCE [LARGE SCALE GENOMIC DNA]</scope>
    <source>
        <strain evidence="2 3">TBZ30</strain>
    </source>
</reference>
<keyword evidence="1" id="KW-0812">Transmembrane</keyword>
<name>A0A1S9P756_9SPHI</name>
<evidence type="ECO:0000256" key="1">
    <source>
        <dbReference type="SAM" id="Phobius"/>
    </source>
</evidence>
<feature type="transmembrane region" description="Helical" evidence="1">
    <location>
        <begin position="158"/>
        <end position="185"/>
    </location>
</feature>
<evidence type="ECO:0000313" key="3">
    <source>
        <dbReference type="Proteomes" id="UP000189739"/>
    </source>
</evidence>
<accession>A0A1S9P756</accession>
<feature type="transmembrane region" description="Helical" evidence="1">
    <location>
        <begin position="18"/>
        <end position="34"/>
    </location>
</feature>
<keyword evidence="1" id="KW-1133">Transmembrane helix</keyword>
<organism evidence="2 3">
    <name type="scientific">Mucilaginibacter pedocola</name>
    <dbReference type="NCBI Taxonomy" id="1792845"/>
    <lineage>
        <taxon>Bacteria</taxon>
        <taxon>Pseudomonadati</taxon>
        <taxon>Bacteroidota</taxon>
        <taxon>Sphingobacteriia</taxon>
        <taxon>Sphingobacteriales</taxon>
        <taxon>Sphingobacteriaceae</taxon>
        <taxon>Mucilaginibacter</taxon>
    </lineage>
</organism>
<protein>
    <recommendedName>
        <fullName evidence="4">DoxX family protein</fullName>
    </recommendedName>
</protein>
<feature type="transmembrane region" description="Helical" evidence="1">
    <location>
        <begin position="266"/>
        <end position="282"/>
    </location>
</feature>
<proteinExistence type="predicted"/>
<sequence length="453" mass="51233">MNTLITNDASKWEGYQKVLFRFFAIYFLLQALPLDWKFYGNLFSINWANLGFGDIFYISRYTPQFVSGSSNPGWGIGTFADWALLGVIALIGAIVWTARDKNAENYNRLYYWLRVILRYRLAIGIIAYGFIKFFPLQAPYPSISNLNTAYGDFNRWKLFSLSLGIVPGYESFLGLVEIIAGLLLLFRRTATFGAFAVVVFTGNVFFSNLAYEGGETVYSLYLITIASFLLVFDALRLYKLVALREPTAANTFKVSLAKGLPANARLALKTAFIFFFVVLYGYKTYAAYHHDVYQFPNTAALPGAAGIYNVSQYRVNGTDIPYDEYSPNRWQDVVFEKWGTISVKSNQAVVPDTANAEEVYTASNKRNYEFNGTIGRIYYNYTVDTTTKVLKLTSRNLKTPERLTLHYTRPDSATIVLSGVRGAQDSVYAQLTRINKKYLLKEASVGRSKALKL</sequence>
<keyword evidence="1" id="KW-0472">Membrane</keyword>
<dbReference type="OrthoDB" id="102112at2"/>
<feature type="transmembrane region" description="Helical" evidence="1">
    <location>
        <begin position="79"/>
        <end position="98"/>
    </location>
</feature>
<feature type="transmembrane region" description="Helical" evidence="1">
    <location>
        <begin position="217"/>
        <end position="235"/>
    </location>
</feature>
<dbReference type="RefSeq" id="WP_078351206.1">
    <property type="nucleotide sequence ID" value="NZ_MBTF01000038.1"/>
</dbReference>
<feature type="transmembrane region" description="Helical" evidence="1">
    <location>
        <begin position="119"/>
        <end position="138"/>
    </location>
</feature>
<evidence type="ECO:0000313" key="2">
    <source>
        <dbReference type="EMBL" id="OOQ56792.1"/>
    </source>
</evidence>
<dbReference type="AlphaFoldDB" id="A0A1S9P756"/>
<evidence type="ECO:0008006" key="4">
    <source>
        <dbReference type="Google" id="ProtNLM"/>
    </source>
</evidence>
<feature type="transmembrane region" description="Helical" evidence="1">
    <location>
        <begin position="192"/>
        <end position="211"/>
    </location>
</feature>
<dbReference type="EMBL" id="MBTF01000038">
    <property type="protein sequence ID" value="OOQ56792.1"/>
    <property type="molecule type" value="Genomic_DNA"/>
</dbReference>